<gene>
    <name evidence="1" type="ORF">S03H2_56686</name>
</gene>
<feature type="non-terminal residue" evidence="1">
    <location>
        <position position="202"/>
    </location>
</feature>
<evidence type="ECO:0008006" key="2">
    <source>
        <dbReference type="Google" id="ProtNLM"/>
    </source>
</evidence>
<accession>X1K5W1</accession>
<name>X1K5W1_9ZZZZ</name>
<protein>
    <recommendedName>
        <fullName evidence="2">Longin domain-containing protein</fullName>
    </recommendedName>
</protein>
<proteinExistence type="predicted"/>
<comment type="caution">
    <text evidence="1">The sequence shown here is derived from an EMBL/GenBank/DDBJ whole genome shotgun (WGS) entry which is preliminary data.</text>
</comment>
<reference evidence="1" key="1">
    <citation type="journal article" date="2014" name="Front. Microbiol.">
        <title>High frequency of phylogenetically diverse reductive dehalogenase-homologous genes in deep subseafloor sedimentary metagenomes.</title>
        <authorList>
            <person name="Kawai M."/>
            <person name="Futagami T."/>
            <person name="Toyoda A."/>
            <person name="Takaki Y."/>
            <person name="Nishi S."/>
            <person name="Hori S."/>
            <person name="Arai W."/>
            <person name="Tsubouchi T."/>
            <person name="Morono Y."/>
            <person name="Uchiyama I."/>
            <person name="Ito T."/>
            <person name="Fujiyama A."/>
            <person name="Inagaki F."/>
            <person name="Takami H."/>
        </authorList>
    </citation>
    <scope>NUCLEOTIDE SEQUENCE</scope>
    <source>
        <strain evidence="1">Expedition CK06-06</strain>
    </source>
</reference>
<organism evidence="1">
    <name type="scientific">marine sediment metagenome</name>
    <dbReference type="NCBI Taxonomy" id="412755"/>
    <lineage>
        <taxon>unclassified sequences</taxon>
        <taxon>metagenomes</taxon>
        <taxon>ecological metagenomes</taxon>
    </lineage>
</organism>
<sequence>MLHNFYLIHQYTGICLIHRKYGRIEFNQDLVSGFLTALKDFSVEFSKGSGELKVIDMQVFYLLLVFKEGVLCTAAADKNDDAKITHKALTDIIDRFVAKFGDQLEGWSGDVRIFRDFEGVIDEILKTGKVAEIQLKIPILKIFKKDFLKSRKQIAKKGLILSEEDLREVKDVKPEWTAKRLPKQIIAQGVLDEEEFDIAHLA</sequence>
<dbReference type="AlphaFoldDB" id="X1K5W1"/>
<evidence type="ECO:0000313" key="1">
    <source>
        <dbReference type="EMBL" id="GAH89015.1"/>
    </source>
</evidence>
<dbReference type="EMBL" id="BARU01036283">
    <property type="protein sequence ID" value="GAH89015.1"/>
    <property type="molecule type" value="Genomic_DNA"/>
</dbReference>